<keyword evidence="9" id="KW-1185">Reference proteome</keyword>
<dbReference type="Gene3D" id="1.10.760.10">
    <property type="entry name" value="Cytochrome c-like domain"/>
    <property type="match status" value="2"/>
</dbReference>
<evidence type="ECO:0000259" key="7">
    <source>
        <dbReference type="PROSITE" id="PS51007"/>
    </source>
</evidence>
<dbReference type="Proteomes" id="UP001194469">
    <property type="component" value="Unassembled WGS sequence"/>
</dbReference>
<accession>A0ABS0J2W5</accession>
<dbReference type="PANTHER" id="PTHR30600:SF7">
    <property type="entry name" value="CYTOCHROME C PEROXIDASE-RELATED"/>
    <property type="match status" value="1"/>
</dbReference>
<evidence type="ECO:0000256" key="4">
    <source>
        <dbReference type="ARBA" id="ARBA00023002"/>
    </source>
</evidence>
<evidence type="ECO:0000256" key="2">
    <source>
        <dbReference type="ARBA" id="ARBA00022617"/>
    </source>
</evidence>
<evidence type="ECO:0000256" key="3">
    <source>
        <dbReference type="ARBA" id="ARBA00022723"/>
    </source>
</evidence>
<dbReference type="SMART" id="SM01235">
    <property type="entry name" value="Haem_bd"/>
    <property type="match status" value="1"/>
</dbReference>
<comment type="subcellular location">
    <subcellularLocation>
        <location evidence="1">Cell envelope</location>
    </subcellularLocation>
</comment>
<evidence type="ECO:0000313" key="8">
    <source>
        <dbReference type="EMBL" id="MBG3876507.1"/>
    </source>
</evidence>
<organism evidence="8 9">
    <name type="scientific">Nitratidesulfovibrio oxamicus</name>
    <dbReference type="NCBI Taxonomy" id="32016"/>
    <lineage>
        <taxon>Bacteria</taxon>
        <taxon>Pseudomonadati</taxon>
        <taxon>Thermodesulfobacteriota</taxon>
        <taxon>Desulfovibrionia</taxon>
        <taxon>Desulfovibrionales</taxon>
        <taxon>Desulfovibrionaceae</taxon>
        <taxon>Nitratidesulfovibrio</taxon>
    </lineage>
</organism>
<feature type="domain" description="Cytochrome c" evidence="7">
    <location>
        <begin position="334"/>
        <end position="436"/>
    </location>
</feature>
<feature type="domain" description="Cytochrome c" evidence="7">
    <location>
        <begin position="17"/>
        <end position="153"/>
    </location>
</feature>
<dbReference type="InterPro" id="IPR025992">
    <property type="entry name" value="Haem-bd"/>
</dbReference>
<feature type="domain" description="Cytochrome c" evidence="7">
    <location>
        <begin position="182"/>
        <end position="284"/>
    </location>
</feature>
<name>A0ABS0J2W5_9BACT</name>
<proteinExistence type="predicted"/>
<reference evidence="8 9" key="1">
    <citation type="submission" date="2019-08" db="EMBL/GenBank/DDBJ databases">
        <authorList>
            <person name="Luo N."/>
        </authorList>
    </citation>
    <scope>NUCLEOTIDE SEQUENCE [LARGE SCALE GENOMIC DNA]</scope>
    <source>
        <strain evidence="8 9">NCIMB 9442</strain>
    </source>
</reference>
<evidence type="ECO:0000256" key="6">
    <source>
        <dbReference type="PROSITE-ProRule" id="PRU00433"/>
    </source>
</evidence>
<keyword evidence="4" id="KW-0560">Oxidoreductase</keyword>
<sequence length="468" mass="51010">MGFAAPSLYAVPGAHAAAAEKGADARRPVKGVPQMDKFKQVSEVVRDKCMACHSRDYDLPFYAKVPGIKQMIEKDFRDGLRAMDLNVELVDAAPGSGQGSGNDAPVGEATIAKMEWVVLNETMPPAKFTAVHWGSRLNAEDRKAVLEWAAATRAAHYSTDAAPNRANEPLQPLPASLPTDSRKVALGERLFNDKRLSADNTLACSGCHAEDKAGTDNRRFAEGIRKQFGDINAPTTFNAVFNVRQFWNGRAADLQEQAGGPPLNPIEMGSRDWQEIIAKLAADAPLTAEYAALYPGGWSAAGITDAIAEYEKTLITPNSRFDKWLKGDDKALNQAEMDGYQRFKAYRCSSCHVGKAVGGQSFEYMDLKADYFKDRGNPLGSDAGMKDFTKKPEDLHRFKVPNLRNIELTAPYMHDGTVTTLDDAVRIMGAYLSGMPIPEGDRALIVSFLRTLTGEYKGKPLTGVAVAK</sequence>
<dbReference type="InterPro" id="IPR051395">
    <property type="entry name" value="Cytochrome_c_Peroxidase/MauG"/>
</dbReference>
<dbReference type="EMBL" id="VRYY01000119">
    <property type="protein sequence ID" value="MBG3876507.1"/>
    <property type="molecule type" value="Genomic_DNA"/>
</dbReference>
<protein>
    <submittedName>
        <fullName evidence="8">Cytochrome B6</fullName>
    </submittedName>
</protein>
<dbReference type="InterPro" id="IPR009056">
    <property type="entry name" value="Cyt_c-like_dom"/>
</dbReference>
<comment type="caution">
    <text evidence="8">The sequence shown here is derived from an EMBL/GenBank/DDBJ whole genome shotgun (WGS) entry which is preliminary data.</text>
</comment>
<dbReference type="PROSITE" id="PS51007">
    <property type="entry name" value="CYTC"/>
    <property type="match status" value="3"/>
</dbReference>
<keyword evidence="2 6" id="KW-0349">Heme</keyword>
<keyword evidence="3 6" id="KW-0479">Metal-binding</keyword>
<dbReference type="InterPro" id="IPR036909">
    <property type="entry name" value="Cyt_c-like_dom_sf"/>
</dbReference>
<dbReference type="SUPFAM" id="SSF46626">
    <property type="entry name" value="Cytochrome c"/>
    <property type="match status" value="2"/>
</dbReference>
<gene>
    <name evidence="8" type="ORF">FVW20_05565</name>
</gene>
<dbReference type="Pfam" id="PF03150">
    <property type="entry name" value="CCP_MauG"/>
    <property type="match status" value="1"/>
</dbReference>
<dbReference type="InterPro" id="IPR004852">
    <property type="entry name" value="Di-haem_cyt_c_peroxidsae"/>
</dbReference>
<keyword evidence="5 6" id="KW-0408">Iron</keyword>
<dbReference type="Pfam" id="PF14376">
    <property type="entry name" value="Haem_bd"/>
    <property type="match status" value="1"/>
</dbReference>
<evidence type="ECO:0000256" key="5">
    <source>
        <dbReference type="ARBA" id="ARBA00023004"/>
    </source>
</evidence>
<dbReference type="PANTHER" id="PTHR30600">
    <property type="entry name" value="CYTOCHROME C PEROXIDASE-RELATED"/>
    <property type="match status" value="1"/>
</dbReference>
<evidence type="ECO:0000313" key="9">
    <source>
        <dbReference type="Proteomes" id="UP001194469"/>
    </source>
</evidence>
<evidence type="ECO:0000256" key="1">
    <source>
        <dbReference type="ARBA" id="ARBA00004196"/>
    </source>
</evidence>